<dbReference type="AlphaFoldDB" id="A0A4V6P3W1"/>
<dbReference type="InterPro" id="IPR016191">
    <property type="entry name" value="Ribonuclease/ribotoxin"/>
</dbReference>
<name>A0A4V6P3W1_9PAST</name>
<evidence type="ECO:0000256" key="1">
    <source>
        <dbReference type="ARBA" id="ARBA00022722"/>
    </source>
</evidence>
<evidence type="ECO:0000256" key="2">
    <source>
        <dbReference type="ARBA" id="ARBA00022801"/>
    </source>
</evidence>
<keyword evidence="2" id="KW-0378">Hydrolase</keyword>
<reference evidence="3 4" key="1">
    <citation type="submission" date="2019-03" db="EMBL/GenBank/DDBJ databases">
        <title>Genomic Encyclopedia of Type Strains, Phase IV (KMG-IV): sequencing the most valuable type-strain genomes for metagenomic binning, comparative biology and taxonomic classification.</title>
        <authorList>
            <person name="Goeker M."/>
        </authorList>
    </citation>
    <scope>NUCLEOTIDE SEQUENCE [LARGE SCALE GENOMIC DNA]</scope>
    <source>
        <strain evidence="3 4">DSM 28140</strain>
    </source>
</reference>
<dbReference type="EMBL" id="SMCP01000008">
    <property type="protein sequence ID" value="TCV85779.1"/>
    <property type="molecule type" value="Genomic_DNA"/>
</dbReference>
<dbReference type="Gene3D" id="3.10.450.30">
    <property type="entry name" value="Microbial ribonucleases"/>
    <property type="match status" value="1"/>
</dbReference>
<dbReference type="SUPFAM" id="SSF53933">
    <property type="entry name" value="Microbial ribonucleases"/>
    <property type="match status" value="1"/>
</dbReference>
<keyword evidence="1" id="KW-0540">Nuclease</keyword>
<dbReference type="Pfam" id="PF00545">
    <property type="entry name" value="Ribonuclease"/>
    <property type="match status" value="1"/>
</dbReference>
<dbReference type="GO" id="GO:0003723">
    <property type="term" value="F:RNA binding"/>
    <property type="evidence" value="ECO:0007669"/>
    <property type="project" value="InterPro"/>
</dbReference>
<comment type="caution">
    <text evidence="3">The sequence shown here is derived from an EMBL/GenBank/DDBJ whole genome shotgun (WGS) entry which is preliminary data.</text>
</comment>
<proteinExistence type="predicted"/>
<organism evidence="3 4">
    <name type="scientific">Testudinibacter aquarius</name>
    <dbReference type="NCBI Taxonomy" id="1524974"/>
    <lineage>
        <taxon>Bacteria</taxon>
        <taxon>Pseudomonadati</taxon>
        <taxon>Pseudomonadota</taxon>
        <taxon>Gammaproteobacteria</taxon>
        <taxon>Pasteurellales</taxon>
        <taxon>Pasteurellaceae</taxon>
        <taxon>Testudinibacter</taxon>
    </lineage>
</organism>
<dbReference type="GO" id="GO:0016787">
    <property type="term" value="F:hydrolase activity"/>
    <property type="evidence" value="ECO:0007669"/>
    <property type="project" value="UniProtKB-KW"/>
</dbReference>
<evidence type="ECO:0000313" key="3">
    <source>
        <dbReference type="EMBL" id="TCV85779.1"/>
    </source>
</evidence>
<sequence length="265" mass="29082">MNIIIQRTTTEGFGKTAAQGVAYTAEDNLFDCLKNPLACVTGKWATFDSASGDLLRTHYNQADVNSLYGKDMTAETALVPLMRGGTVVAEVLPVVKAGSVAVKSVDNMLSPLAKGVSANESLPVVGKTTDYPLTEFNHQAHNAAIYEALKLDLKTQQAANHLIDSLKNTGKLPDNYVTKDIAEKVYSWQSGKPFKQGQLGGDIFDNNLNLLPSAPERIWYEADIGIDNNIGRNKQPGTRLLYSNDGYLYMTTDHYKTFKEIGKWK</sequence>
<gene>
    <name evidence="3" type="ORF">EDC16_10886</name>
</gene>
<dbReference type="Proteomes" id="UP000294619">
    <property type="component" value="Unassembled WGS sequence"/>
</dbReference>
<dbReference type="InterPro" id="IPR000026">
    <property type="entry name" value="N1-like"/>
</dbReference>
<evidence type="ECO:0000313" key="4">
    <source>
        <dbReference type="Proteomes" id="UP000294619"/>
    </source>
</evidence>
<dbReference type="GO" id="GO:0004521">
    <property type="term" value="F:RNA endonuclease activity"/>
    <property type="evidence" value="ECO:0007669"/>
    <property type="project" value="InterPro"/>
</dbReference>
<accession>A0A4V6P3W1</accession>
<protein>
    <submittedName>
        <fullName evidence="3">Ribonuclease</fullName>
    </submittedName>
</protein>
<dbReference type="RefSeq" id="WP_198362765.1">
    <property type="nucleotide sequence ID" value="NZ_LEKL01000069.1"/>
</dbReference>